<dbReference type="KEGG" id="mec:Q7C_1149"/>
<organism evidence="2 3">
    <name type="scientific">Methylophaga frappieri (strain ATCC BAA-2434 / DSM 25690 / JAM7)</name>
    <dbReference type="NCBI Taxonomy" id="754477"/>
    <lineage>
        <taxon>Bacteria</taxon>
        <taxon>Pseudomonadati</taxon>
        <taxon>Pseudomonadota</taxon>
        <taxon>Gammaproteobacteria</taxon>
        <taxon>Thiotrichales</taxon>
        <taxon>Piscirickettsiaceae</taxon>
        <taxon>Methylophaga</taxon>
    </lineage>
</organism>
<gene>
    <name evidence="2" type="ordered locus">Q7C_1149</name>
</gene>
<dbReference type="AlphaFoldDB" id="I1YHB1"/>
<dbReference type="HOGENOM" id="CLU_3272621_0_0_6"/>
<dbReference type="EMBL" id="CP003380">
    <property type="protein sequence ID" value="AFJ02304.1"/>
    <property type="molecule type" value="Genomic_DNA"/>
</dbReference>
<reference evidence="2 3" key="1">
    <citation type="journal article" date="2012" name="J. Bacteriol.">
        <title>Complete genome sequences of Methylophaga sp. strain JAM1 and Methylophaga sp. strain JAM7.</title>
        <authorList>
            <person name="Villeneuve C."/>
            <person name="Martineau C."/>
            <person name="Mauffrey F."/>
            <person name="Villemur R."/>
        </authorList>
    </citation>
    <scope>NUCLEOTIDE SEQUENCE [LARGE SCALE GENOMIC DNA]</scope>
    <source>
        <strain evidence="2 3">JAM7</strain>
    </source>
</reference>
<evidence type="ECO:0000256" key="1">
    <source>
        <dbReference type="SAM" id="MobiDB-lite"/>
    </source>
</evidence>
<keyword evidence="3" id="KW-1185">Reference proteome</keyword>
<sequence precursor="true">MLWRGRRAMAQHRAGTSAKPDGTNGHIIEGELITRDTHNSQ</sequence>
<accession>I1YHB1</accession>
<dbReference type="PATRIC" id="fig|754477.3.peg.1128"/>
<dbReference type="Proteomes" id="UP000009145">
    <property type="component" value="Chromosome"/>
</dbReference>
<feature type="compositionally biased region" description="Basic residues" evidence="1">
    <location>
        <begin position="1"/>
        <end position="10"/>
    </location>
</feature>
<evidence type="ECO:0000313" key="2">
    <source>
        <dbReference type="EMBL" id="AFJ02304.1"/>
    </source>
</evidence>
<feature type="region of interest" description="Disordered" evidence="1">
    <location>
        <begin position="1"/>
        <end position="27"/>
    </location>
</feature>
<evidence type="ECO:0000313" key="3">
    <source>
        <dbReference type="Proteomes" id="UP000009145"/>
    </source>
</evidence>
<proteinExistence type="predicted"/>
<name>I1YHB1_METFJ</name>
<protein>
    <submittedName>
        <fullName evidence="2">Uncharacterized protein</fullName>
    </submittedName>
</protein>